<evidence type="ECO:0000313" key="4">
    <source>
        <dbReference type="Proteomes" id="UP000019184"/>
    </source>
</evidence>
<proteinExistence type="predicted"/>
<feature type="domain" description="DUF4143" evidence="2">
    <location>
        <begin position="174"/>
        <end position="328"/>
    </location>
</feature>
<dbReference type="InterPro" id="IPR027417">
    <property type="entry name" value="P-loop_NTPase"/>
</dbReference>
<dbReference type="SUPFAM" id="SSF52540">
    <property type="entry name" value="P-loop containing nucleoside triphosphate hydrolases"/>
    <property type="match status" value="1"/>
</dbReference>
<dbReference type="EMBL" id="CBTK010000064">
    <property type="protein sequence ID" value="CDH44210.1"/>
    <property type="molecule type" value="Genomic_DNA"/>
</dbReference>
<dbReference type="InterPro" id="IPR025420">
    <property type="entry name" value="DUF4143"/>
</dbReference>
<dbReference type="PANTHER" id="PTHR43566">
    <property type="entry name" value="CONSERVED PROTEIN"/>
    <property type="match status" value="1"/>
</dbReference>
<protein>
    <recommendedName>
        <fullName evidence="5">ATP-binding protein</fullName>
    </recommendedName>
</protein>
<name>A0A7U7G9U6_9GAMM</name>
<dbReference type="AlphaFoldDB" id="A0A7U7G9U6"/>
<dbReference type="OrthoDB" id="9771844at2"/>
<accession>A0A7U7G9U6</accession>
<dbReference type="Proteomes" id="UP000019184">
    <property type="component" value="Unassembled WGS sequence"/>
</dbReference>
<comment type="caution">
    <text evidence="3">The sequence shown here is derived from an EMBL/GenBank/DDBJ whole genome shotgun (WGS) entry which is preliminary data.</text>
</comment>
<evidence type="ECO:0008006" key="5">
    <source>
        <dbReference type="Google" id="ProtNLM"/>
    </source>
</evidence>
<gene>
    <name evidence="3" type="ORF">BN874_1560031</name>
</gene>
<keyword evidence="4" id="KW-1185">Reference proteome</keyword>
<feature type="domain" description="AAA" evidence="1">
    <location>
        <begin position="18"/>
        <end position="135"/>
    </location>
</feature>
<reference evidence="3 4" key="1">
    <citation type="journal article" date="2014" name="ISME J.">
        <title>Candidatus Competibacter-lineage genomes retrieved from metagenomes reveal functional metabolic diversity.</title>
        <authorList>
            <person name="McIlroy S.J."/>
            <person name="Albertsen M."/>
            <person name="Andresen E.K."/>
            <person name="Saunders A.M."/>
            <person name="Kristiansen R."/>
            <person name="Stokholm-Bjerregaard M."/>
            <person name="Nielsen K.L."/>
            <person name="Nielsen P.H."/>
        </authorList>
    </citation>
    <scope>NUCLEOTIDE SEQUENCE [LARGE SCALE GENOMIC DNA]</scope>
    <source>
        <strain evidence="3 4">Run_B_J11</strain>
    </source>
</reference>
<dbReference type="Pfam" id="PF13173">
    <property type="entry name" value="AAA_14"/>
    <property type="match status" value="1"/>
</dbReference>
<dbReference type="PANTHER" id="PTHR43566:SF2">
    <property type="entry name" value="DUF4143 DOMAIN-CONTAINING PROTEIN"/>
    <property type="match status" value="1"/>
</dbReference>
<evidence type="ECO:0000259" key="1">
    <source>
        <dbReference type="Pfam" id="PF13173"/>
    </source>
</evidence>
<evidence type="ECO:0000313" key="3">
    <source>
        <dbReference type="EMBL" id="CDH44210.1"/>
    </source>
</evidence>
<organism evidence="3 4">
    <name type="scientific">Candidatus Contendobacter odensis Run_B_J11</name>
    <dbReference type="NCBI Taxonomy" id="1400861"/>
    <lineage>
        <taxon>Bacteria</taxon>
        <taxon>Pseudomonadati</taxon>
        <taxon>Pseudomonadota</taxon>
        <taxon>Gammaproteobacteria</taxon>
        <taxon>Candidatus Competibacteraceae</taxon>
        <taxon>Candidatus Contendibacter</taxon>
    </lineage>
</organism>
<sequence>MIQRPILLQKVHTALERNPVVALIGSRQCGKTTLAREWVKVDSAGYFDLEDPISLARLSEPMTALRELRGLVVIDEVQRRPELFPILRVLADRQPLAARFLVLGSASPELLRQSSESLAGRLEIVVMAGFSLAEVGVNAQAQHWLRGGFPRSFLARTETDSVAWRKNFIQTVLERDLPQAGIAAPPVALLRFWTMLAHYHGQLWNAAEPARSLGVSEPTVRRYLDVLSGVFMIRQLRPWHANVKKRQVKAPKVYFNDAGLLHQLLGIRSPHHLLSHPKCGASWEGYVIEEVFKALEPDEAYFWATHNGAEIDLIVLKEGRLLGIECKRMDAPRLTPSMRIALDDLNLERIAVVYPGTQRYRLAERVEAVPLAALVEGMEGVFPGLS</sequence>
<dbReference type="RefSeq" id="WP_034431387.1">
    <property type="nucleotide sequence ID" value="NZ_CBTK010000064.1"/>
</dbReference>
<dbReference type="Pfam" id="PF13635">
    <property type="entry name" value="DUF4143"/>
    <property type="match status" value="1"/>
</dbReference>
<dbReference type="InterPro" id="IPR041682">
    <property type="entry name" value="AAA_14"/>
</dbReference>
<evidence type="ECO:0000259" key="2">
    <source>
        <dbReference type="Pfam" id="PF13635"/>
    </source>
</evidence>